<comment type="caution">
    <text evidence="1">The sequence shown here is derived from an EMBL/GenBank/DDBJ whole genome shotgun (WGS) entry which is preliminary data.</text>
</comment>
<dbReference type="PATRIC" id="fig|1454001.3.peg.1601"/>
<reference evidence="1" key="1">
    <citation type="submission" date="2014-02" db="EMBL/GenBank/DDBJ databases">
        <title>Expanding our view of genomic diversity in Candidatus Accumulibacter clades.</title>
        <authorList>
            <person name="Skennerton C.T."/>
            <person name="Barr J.J."/>
            <person name="Slater F.R."/>
            <person name="Bond P.L."/>
            <person name="Tyson G.W."/>
        </authorList>
    </citation>
    <scope>NUCLEOTIDE SEQUENCE [LARGE SCALE GENOMIC DNA]</scope>
</reference>
<dbReference type="Proteomes" id="UP000020218">
    <property type="component" value="Unassembled WGS sequence"/>
</dbReference>
<name>A0A011NTR3_9PROT</name>
<protein>
    <submittedName>
        <fullName evidence="1">Uncharacterized protein</fullName>
    </submittedName>
</protein>
<dbReference type="STRING" id="1454001.AW08_01524"/>
<evidence type="ECO:0000313" key="1">
    <source>
        <dbReference type="EMBL" id="EXI67920.1"/>
    </source>
</evidence>
<proteinExistence type="predicted"/>
<sequence>MSCFANDVALVGTKTPDPTRHVNYVQGMVLGVDDFTQEFAYLAGRDQWLARDLLGYGTVRGLAVDIEDDKAKASDSLQKWKVTVTSGAALDPCGRLICVPRDQCGYLNDWLKGHADAVGKKVTGVEGSLDLYLTLSYGDCPTDSVPIPGEPCRSESELKAPSRIADDFLLELSVDPPTQMEDEWLGKFMAWLGKVRVDAGSGVTPEDFAKKVGAWEPEAAEPPLVQPTSDWLRDALRVWATKLRPAAYGRSCGCATTTTSCHDERVLLARITLTVEQPSGQPWRVKALSKLDESARPVLIHLRMLAQQLHPLTPTTASATTPSEPTASQPVRVTVSTIRTVAAGKLRGDNVADGPVLGKLRIAGVEPGKITFTFDGYAKPADEHQYIVKVLALSHANVRAPVVRFLAYTDEGFVLRVNPNSKANSTVAILEQIEFILEVDEIRNTP</sequence>
<keyword evidence="2" id="KW-1185">Reference proteome</keyword>
<gene>
    <name evidence="1" type="ORF">AW08_01524</name>
</gene>
<evidence type="ECO:0000313" key="2">
    <source>
        <dbReference type="Proteomes" id="UP000020218"/>
    </source>
</evidence>
<dbReference type="EMBL" id="JFAX01000007">
    <property type="protein sequence ID" value="EXI67920.1"/>
    <property type="molecule type" value="Genomic_DNA"/>
</dbReference>
<organism evidence="1 2">
    <name type="scientific">Candidatus Accumulibacter adjunctus</name>
    <dbReference type="NCBI Taxonomy" id="1454001"/>
    <lineage>
        <taxon>Bacteria</taxon>
        <taxon>Pseudomonadati</taxon>
        <taxon>Pseudomonadota</taxon>
        <taxon>Betaproteobacteria</taxon>
        <taxon>Candidatus Accumulibacter</taxon>
    </lineage>
</organism>
<accession>A0A011NTR3</accession>
<dbReference type="AlphaFoldDB" id="A0A011NTR3"/>